<sequence>MSDINQVDNNSEHCDSPSISALEFNPSAINVSEEIENLLADESISESENENKYANNKKDISELFQNSYMHMDEEFQKYLENFNESVKHNEYQKFILKENFLYV</sequence>
<evidence type="ECO:0000313" key="3">
    <source>
        <dbReference type="Proteomes" id="UP000284465"/>
    </source>
</evidence>
<dbReference type="AlphaFoldDB" id="A0A415NMR8"/>
<protein>
    <submittedName>
        <fullName evidence="2">Uncharacterized protein</fullName>
    </submittedName>
</protein>
<gene>
    <name evidence="2" type="ORF">DW927_16520</name>
    <name evidence="1" type="ORF">GMD50_16295</name>
</gene>
<accession>A0A415NMR8</accession>
<reference evidence="2 3" key="1">
    <citation type="submission" date="2018-08" db="EMBL/GenBank/DDBJ databases">
        <title>A genome reference for cultivated species of the human gut microbiota.</title>
        <authorList>
            <person name="Zou Y."/>
            <person name="Xue W."/>
            <person name="Luo G."/>
        </authorList>
    </citation>
    <scope>NUCLEOTIDE SEQUENCE [LARGE SCALE GENOMIC DNA]</scope>
    <source>
        <strain evidence="2 3">AM43-11</strain>
    </source>
</reference>
<evidence type="ECO:0000313" key="2">
    <source>
        <dbReference type="EMBL" id="RHA64833.1"/>
    </source>
</evidence>
<dbReference type="Proteomes" id="UP000284465">
    <property type="component" value="Unassembled WGS sequence"/>
</dbReference>
<organism evidence="2 3">
    <name type="scientific">Roseburia intestinalis</name>
    <dbReference type="NCBI Taxonomy" id="166486"/>
    <lineage>
        <taxon>Bacteria</taxon>
        <taxon>Bacillati</taxon>
        <taxon>Bacillota</taxon>
        <taxon>Clostridia</taxon>
        <taxon>Lachnospirales</taxon>
        <taxon>Lachnospiraceae</taxon>
        <taxon>Roseburia</taxon>
    </lineage>
</organism>
<comment type="caution">
    <text evidence="2">The sequence shown here is derived from an EMBL/GenBank/DDBJ whole genome shotgun (WGS) entry which is preliminary data.</text>
</comment>
<reference evidence="1 4" key="2">
    <citation type="journal article" date="2019" name="Nat. Med.">
        <title>A library of human gut bacterial isolates paired with longitudinal multiomics data enables mechanistic microbiome research.</title>
        <authorList>
            <person name="Poyet M."/>
            <person name="Groussin M."/>
            <person name="Gibbons S.M."/>
            <person name="Avila-Pacheco J."/>
            <person name="Jiang X."/>
            <person name="Kearney S.M."/>
            <person name="Perrotta A.R."/>
            <person name="Berdy B."/>
            <person name="Zhao S."/>
            <person name="Lieberman T.D."/>
            <person name="Swanson P.K."/>
            <person name="Smith M."/>
            <person name="Roesemann S."/>
            <person name="Alexander J.E."/>
            <person name="Rich S.A."/>
            <person name="Livny J."/>
            <person name="Vlamakis H."/>
            <person name="Clish C."/>
            <person name="Bullock K."/>
            <person name="Deik A."/>
            <person name="Scott J."/>
            <person name="Pierce K.A."/>
            <person name="Xavier R.J."/>
            <person name="Alm E.J."/>
        </authorList>
    </citation>
    <scope>NUCLEOTIDE SEQUENCE [LARGE SCALE GENOMIC DNA]</scope>
    <source>
        <strain evidence="1 4">BIOML-A1</strain>
    </source>
</reference>
<dbReference type="RefSeq" id="WP_118413381.1">
    <property type="nucleotide sequence ID" value="NZ_QRPI01000024.1"/>
</dbReference>
<dbReference type="EMBL" id="WNAJ01000024">
    <property type="protein sequence ID" value="MTR86569.1"/>
    <property type="molecule type" value="Genomic_DNA"/>
</dbReference>
<evidence type="ECO:0000313" key="4">
    <source>
        <dbReference type="Proteomes" id="UP000478483"/>
    </source>
</evidence>
<evidence type="ECO:0000313" key="1">
    <source>
        <dbReference type="EMBL" id="MTR86569.1"/>
    </source>
</evidence>
<proteinExistence type="predicted"/>
<dbReference type="Proteomes" id="UP000478483">
    <property type="component" value="Unassembled WGS sequence"/>
</dbReference>
<name>A0A415NMR8_9FIRM</name>
<dbReference type="EMBL" id="QSFP01000026">
    <property type="protein sequence ID" value="RHA64833.1"/>
    <property type="molecule type" value="Genomic_DNA"/>
</dbReference>